<evidence type="ECO:0000313" key="2">
    <source>
        <dbReference type="EMBL" id="EGT51484.1"/>
    </source>
</evidence>
<proteinExistence type="predicted"/>
<feature type="compositionally biased region" description="Polar residues" evidence="1">
    <location>
        <begin position="85"/>
        <end position="94"/>
    </location>
</feature>
<dbReference type="EMBL" id="GL380261">
    <property type="protein sequence ID" value="EGT51484.1"/>
    <property type="molecule type" value="Genomic_DNA"/>
</dbReference>
<dbReference type="HOGENOM" id="CLU_483334_0_0_1"/>
<reference evidence="3" key="1">
    <citation type="submission" date="2011-07" db="EMBL/GenBank/DDBJ databases">
        <authorList>
            <consortium name="Caenorhabditis brenneri Sequencing and Analysis Consortium"/>
            <person name="Wilson R.K."/>
        </authorList>
    </citation>
    <scope>NUCLEOTIDE SEQUENCE [LARGE SCALE GENOMIC DNA]</scope>
    <source>
        <strain evidence="3">PB2801</strain>
    </source>
</reference>
<evidence type="ECO:0000313" key="3">
    <source>
        <dbReference type="Proteomes" id="UP000008068"/>
    </source>
</evidence>
<keyword evidence="3" id="KW-1185">Reference proteome</keyword>
<accession>G0PD28</accession>
<name>G0PD28_CAEBE</name>
<organism evidence="3">
    <name type="scientific">Caenorhabditis brenneri</name>
    <name type="common">Nematode worm</name>
    <dbReference type="NCBI Taxonomy" id="135651"/>
    <lineage>
        <taxon>Eukaryota</taxon>
        <taxon>Metazoa</taxon>
        <taxon>Ecdysozoa</taxon>
        <taxon>Nematoda</taxon>
        <taxon>Chromadorea</taxon>
        <taxon>Rhabditida</taxon>
        <taxon>Rhabditina</taxon>
        <taxon>Rhabditomorpha</taxon>
        <taxon>Rhabditoidea</taxon>
        <taxon>Rhabditidae</taxon>
        <taxon>Peloderinae</taxon>
        <taxon>Caenorhabditis</taxon>
    </lineage>
</organism>
<gene>
    <name evidence="2" type="primary">Cbn-taf-6.2</name>
    <name evidence="2" type="ORF">CAEBREN_18474</name>
</gene>
<dbReference type="OrthoDB" id="5911009at2759"/>
<dbReference type="AlphaFoldDB" id="G0PD28"/>
<evidence type="ECO:0000256" key="1">
    <source>
        <dbReference type="SAM" id="MobiDB-lite"/>
    </source>
</evidence>
<sequence>MSGIQQENLEVVKDLSEKTADLETTEVNEDLNNSLEYFCESINPRDMDQTLKEMTTGQSAADIFEKSGNPDNDSADDVPLITLSPISKNDTLVSDPSEKPSNKRKTSVTSSASEEPKKKKKSVMASLKPAVSHNFKLEHRDFSVSNLREINIHGGVYRGVDPSRVSLLNEKPLKVLFDYKKAGEPFIVVCQEDQQVSKLVVAEGSHRVASAKQRRIKEADLKFKINCCVAVVEEELFDLPFESTFEIGKQPSETIGQKCDLSKLPDRLHSLLTMVYANEKQRTEGRYSNKDRSLNLFQILQARCTEKTRQDLVQHAHLRRKVYNQLYQEDLVVKGTEVGTEMSGLYGFMMAPKTQELFFKFFEQIPSASKQHKNIFEASILDDDLTALHIQQLLRGSMNAEKFSTICNDIRERKITNTDEISEDNAKENKTEIPRVPNKKPFQLKTYANADEVERDAILFLNRSIPKPEILLKKNVSVVVIKPEQRTNLLYLVTQFAVNNVFRIGQLKSETFIAAGPTFKDGHCICSKTLSALAVRLIDGDESRERHFSNQLLFGTIMNYSPQI</sequence>
<feature type="region of interest" description="Disordered" evidence="1">
    <location>
        <begin position="85"/>
        <end position="125"/>
    </location>
</feature>
<dbReference type="Proteomes" id="UP000008068">
    <property type="component" value="Unassembled WGS sequence"/>
</dbReference>
<dbReference type="InParanoid" id="G0PD28"/>
<dbReference type="eggNOG" id="ENOG502TJMU">
    <property type="taxonomic scope" value="Eukaryota"/>
</dbReference>
<protein>
    <submittedName>
        <fullName evidence="2">CBN-TAF-6.2 protein</fullName>
    </submittedName>
</protein>
<dbReference type="OMA" id="NDEANRC"/>